<gene>
    <name evidence="1" type="ORF">IPOD504_LOCUS13900</name>
</gene>
<keyword evidence="2" id="KW-1185">Reference proteome</keyword>
<reference evidence="1" key="1">
    <citation type="submission" date="2022-03" db="EMBL/GenBank/DDBJ databases">
        <authorList>
            <person name="Martin H S."/>
        </authorList>
    </citation>
    <scope>NUCLEOTIDE SEQUENCE</scope>
</reference>
<accession>A0ABN8IY60</accession>
<dbReference type="EMBL" id="OW152816">
    <property type="protein sequence ID" value="CAH2067492.1"/>
    <property type="molecule type" value="Genomic_DNA"/>
</dbReference>
<organism evidence="1 2">
    <name type="scientific">Iphiclides podalirius</name>
    <name type="common">scarce swallowtail</name>
    <dbReference type="NCBI Taxonomy" id="110791"/>
    <lineage>
        <taxon>Eukaryota</taxon>
        <taxon>Metazoa</taxon>
        <taxon>Ecdysozoa</taxon>
        <taxon>Arthropoda</taxon>
        <taxon>Hexapoda</taxon>
        <taxon>Insecta</taxon>
        <taxon>Pterygota</taxon>
        <taxon>Neoptera</taxon>
        <taxon>Endopterygota</taxon>
        <taxon>Lepidoptera</taxon>
        <taxon>Glossata</taxon>
        <taxon>Ditrysia</taxon>
        <taxon>Papilionoidea</taxon>
        <taxon>Papilionidae</taxon>
        <taxon>Papilioninae</taxon>
        <taxon>Iphiclides</taxon>
    </lineage>
</organism>
<sequence>MASGAGRALSTPNSYCLIAEQLARRSPAAFHSLRQCDGRRLQAMVALRATDENRGASSPAHAARSGPRHRPLFDAQFGLSATSVHIFD</sequence>
<evidence type="ECO:0000313" key="2">
    <source>
        <dbReference type="Proteomes" id="UP000837857"/>
    </source>
</evidence>
<evidence type="ECO:0000313" key="1">
    <source>
        <dbReference type="EMBL" id="CAH2067492.1"/>
    </source>
</evidence>
<dbReference type="Proteomes" id="UP000837857">
    <property type="component" value="Chromosome 4"/>
</dbReference>
<protein>
    <submittedName>
        <fullName evidence="1">Uncharacterized protein</fullName>
    </submittedName>
</protein>
<proteinExistence type="predicted"/>
<feature type="non-terminal residue" evidence="1">
    <location>
        <position position="1"/>
    </location>
</feature>
<name>A0ABN8IY60_9NEOP</name>